<sequence length="123" mass="13291">MVTQRPPARIIVDADLSCETQLITQSLSCEAPSYNRGAHGSEGALSYIAGLVAATAVATEALKPVGKRGNDTAECEDRSPDFFVLGIWPLLYFFGYVSTKDPVAQLVARITISLLALKTFEQR</sequence>
<evidence type="ECO:0000313" key="1">
    <source>
        <dbReference type="EMBL" id="CAG8270056.1"/>
    </source>
</evidence>
<organism evidence="1 2">
    <name type="scientific">Penicillium salamii</name>
    <dbReference type="NCBI Taxonomy" id="1612424"/>
    <lineage>
        <taxon>Eukaryota</taxon>
        <taxon>Fungi</taxon>
        <taxon>Dikarya</taxon>
        <taxon>Ascomycota</taxon>
        <taxon>Pezizomycotina</taxon>
        <taxon>Eurotiomycetes</taxon>
        <taxon>Eurotiomycetidae</taxon>
        <taxon>Eurotiales</taxon>
        <taxon>Aspergillaceae</taxon>
        <taxon>Penicillium</taxon>
    </lineage>
</organism>
<dbReference type="Proteomes" id="UP001152649">
    <property type="component" value="Unassembled WGS sequence"/>
</dbReference>
<proteinExistence type="predicted"/>
<keyword evidence="2" id="KW-1185">Reference proteome</keyword>
<gene>
    <name evidence="1" type="ORF">PSALAMII_LOCUS1163</name>
</gene>
<dbReference type="EMBL" id="CAJVPG010000041">
    <property type="protein sequence ID" value="CAG8270056.1"/>
    <property type="molecule type" value="Genomic_DNA"/>
</dbReference>
<protein>
    <submittedName>
        <fullName evidence="1">Uncharacterized protein</fullName>
    </submittedName>
</protein>
<accession>A0A9W4N345</accession>
<name>A0A9W4N345_9EURO</name>
<dbReference type="OrthoDB" id="1204at2759"/>
<reference evidence="1" key="1">
    <citation type="submission" date="2021-07" db="EMBL/GenBank/DDBJ databases">
        <authorList>
            <person name="Branca A.L. A."/>
        </authorList>
    </citation>
    <scope>NUCLEOTIDE SEQUENCE</scope>
</reference>
<evidence type="ECO:0000313" key="2">
    <source>
        <dbReference type="Proteomes" id="UP001152649"/>
    </source>
</evidence>
<dbReference type="AlphaFoldDB" id="A0A9W4N345"/>
<comment type="caution">
    <text evidence="1">The sequence shown here is derived from an EMBL/GenBank/DDBJ whole genome shotgun (WGS) entry which is preliminary data.</text>
</comment>